<feature type="region of interest" description="Disordered" evidence="16">
    <location>
        <begin position="240"/>
        <end position="313"/>
    </location>
</feature>
<evidence type="ECO:0000256" key="1">
    <source>
        <dbReference type="ARBA" id="ARBA00001973"/>
    </source>
</evidence>
<comment type="caution">
    <text evidence="19">The sequence shown here is derived from an EMBL/GenBank/DDBJ whole genome shotgun (WGS) entry which is preliminary data.</text>
</comment>
<dbReference type="OrthoDB" id="3496539at2759"/>
<reference evidence="20" key="1">
    <citation type="journal article" date="2017" name="BMC Genomics">
        <title>Gapless genome assembly of Colletotrichum higginsianum reveals chromosome structure and association of transposable elements with secondary metabolite gene clusters.</title>
        <authorList>
            <person name="Dallery J.-F."/>
            <person name="Lapalu N."/>
            <person name="Zampounis A."/>
            <person name="Pigne S."/>
            <person name="Luyten I."/>
            <person name="Amselem J."/>
            <person name="Wittenberg A.H.J."/>
            <person name="Zhou S."/>
            <person name="de Queiroz M.V."/>
            <person name="Robin G.P."/>
            <person name="Auger A."/>
            <person name="Hainaut M."/>
            <person name="Henrissat B."/>
            <person name="Kim K.-T."/>
            <person name="Lee Y.-H."/>
            <person name="Lespinet O."/>
            <person name="Schwartz D.C."/>
            <person name="Thon M.R."/>
            <person name="O'Connell R.J."/>
        </authorList>
    </citation>
    <scope>NUCLEOTIDE SEQUENCE [LARGE SCALE GENOMIC DNA]</scope>
    <source>
        <strain evidence="20">IMI 349063</strain>
    </source>
</reference>
<evidence type="ECO:0000256" key="3">
    <source>
        <dbReference type="ARBA" id="ARBA00022525"/>
    </source>
</evidence>
<evidence type="ECO:0000256" key="12">
    <source>
        <dbReference type="ARBA" id="ARBA00023326"/>
    </source>
</evidence>
<dbReference type="GO" id="GO:0030245">
    <property type="term" value="P:cellulose catabolic process"/>
    <property type="evidence" value="ECO:0007669"/>
    <property type="project" value="UniProtKB-KW"/>
</dbReference>
<proteinExistence type="inferred from homology"/>
<dbReference type="GO" id="GO:0005576">
    <property type="term" value="C:extracellular region"/>
    <property type="evidence" value="ECO:0007669"/>
    <property type="project" value="UniProtKB-SubCell"/>
</dbReference>
<evidence type="ECO:0000256" key="13">
    <source>
        <dbReference type="ARBA" id="ARBA00044502"/>
    </source>
</evidence>
<evidence type="ECO:0000256" key="2">
    <source>
        <dbReference type="ARBA" id="ARBA00004613"/>
    </source>
</evidence>
<keyword evidence="10" id="KW-1015">Disulfide bond</keyword>
<feature type="chain" id="PRO_5008601314" description="lytic cellulose monooxygenase (C4-dehydrogenating)" evidence="17">
    <location>
        <begin position="17"/>
        <end position="313"/>
    </location>
</feature>
<evidence type="ECO:0000259" key="18">
    <source>
        <dbReference type="Pfam" id="PF03443"/>
    </source>
</evidence>
<keyword evidence="9" id="KW-0503">Monooxygenase</keyword>
<dbReference type="KEGG" id="chig:CH63R_08422"/>
<dbReference type="CDD" id="cd21175">
    <property type="entry name" value="LPMO_AA9"/>
    <property type="match status" value="1"/>
</dbReference>
<feature type="compositionally biased region" description="Basic residues" evidence="16">
    <location>
        <begin position="298"/>
        <end position="313"/>
    </location>
</feature>
<dbReference type="Proteomes" id="UP000092177">
    <property type="component" value="Chromosome 6"/>
</dbReference>
<dbReference type="GeneID" id="28867503"/>
<gene>
    <name evidence="19" type="ORF">CH63R_08422</name>
</gene>
<feature type="signal peptide" evidence="17">
    <location>
        <begin position="1"/>
        <end position="16"/>
    </location>
</feature>
<comment type="subcellular location">
    <subcellularLocation>
        <location evidence="2">Secreted</location>
    </subcellularLocation>
</comment>
<evidence type="ECO:0000256" key="10">
    <source>
        <dbReference type="ARBA" id="ARBA00023157"/>
    </source>
</evidence>
<dbReference type="Pfam" id="PF03443">
    <property type="entry name" value="AA9"/>
    <property type="match status" value="1"/>
</dbReference>
<dbReference type="Gene3D" id="2.70.50.70">
    <property type="match status" value="1"/>
</dbReference>
<dbReference type="PANTHER" id="PTHR33353:SF10">
    <property type="entry name" value="ENDO-BETA-1,4-GLUCANASE D"/>
    <property type="match status" value="1"/>
</dbReference>
<evidence type="ECO:0000256" key="6">
    <source>
        <dbReference type="ARBA" id="ARBA00023001"/>
    </source>
</evidence>
<dbReference type="EC" id="1.14.99.56" evidence="15"/>
<evidence type="ECO:0000256" key="8">
    <source>
        <dbReference type="ARBA" id="ARBA00023008"/>
    </source>
</evidence>
<evidence type="ECO:0000256" key="11">
    <source>
        <dbReference type="ARBA" id="ARBA00023277"/>
    </source>
</evidence>
<keyword evidence="20" id="KW-1185">Reference proteome</keyword>
<dbReference type="VEuPathDB" id="FungiDB:CH63R_08422"/>
<evidence type="ECO:0000256" key="7">
    <source>
        <dbReference type="ARBA" id="ARBA00023002"/>
    </source>
</evidence>
<evidence type="ECO:0000256" key="15">
    <source>
        <dbReference type="ARBA" id="ARBA00047174"/>
    </source>
</evidence>
<keyword evidence="8" id="KW-0186">Copper</keyword>
<evidence type="ECO:0000256" key="5">
    <source>
        <dbReference type="ARBA" id="ARBA00022729"/>
    </source>
</evidence>
<comment type="similarity">
    <text evidence="13">Belongs to the polysaccharide monooxygenase AA9 family.</text>
</comment>
<accession>A0A1B7Y4D4</accession>
<keyword evidence="5 17" id="KW-0732">Signal</keyword>
<dbReference type="EMBL" id="LTAN01000006">
    <property type="protein sequence ID" value="OBR06901.1"/>
    <property type="molecule type" value="Genomic_DNA"/>
</dbReference>
<sequence>MHLFHAAALFAGAVSAHYNFESLIYVRKTKNGNGPILAVNSTDIICNNGGIDDDVMATTDTFTLAAGDAVGFKMNEYIGHPGPLAVYLSRAPDTAKGYKGDGDWFKVYQSSLSNKTVDPIQWAPFVGGGVRNFTFTLPPDLPAGEYLMRGEHIALHSASLYEAQFCKPRKQVPTRPAPILCAQIKVTGAGAGTPEPTVKFPGAYDPRDPGILVNMYWPPLRQYTPPGPAAWPNACDDSTVNVLNDQPGDGDCTPLEDSAKGDPVSSVAPPALPESPLAPSDPASAPASNPTPVLPPCQRKRAFGRERRARQVT</sequence>
<evidence type="ECO:0000256" key="9">
    <source>
        <dbReference type="ARBA" id="ARBA00023033"/>
    </source>
</evidence>
<keyword evidence="6" id="KW-0136">Cellulose degradation</keyword>
<evidence type="ECO:0000256" key="14">
    <source>
        <dbReference type="ARBA" id="ARBA00045077"/>
    </source>
</evidence>
<protein>
    <recommendedName>
        <fullName evidence="15">lytic cellulose monooxygenase (C4-dehydrogenating)</fullName>
        <ecNumber evidence="15">1.14.99.56</ecNumber>
    </recommendedName>
</protein>
<evidence type="ECO:0000256" key="4">
    <source>
        <dbReference type="ARBA" id="ARBA00022723"/>
    </source>
</evidence>
<dbReference type="GO" id="GO:0046872">
    <property type="term" value="F:metal ion binding"/>
    <property type="evidence" value="ECO:0007669"/>
    <property type="project" value="UniProtKB-KW"/>
</dbReference>
<organism evidence="19 20">
    <name type="scientific">Colletotrichum higginsianum (strain IMI 349063)</name>
    <name type="common">Crucifer anthracnose fungus</name>
    <dbReference type="NCBI Taxonomy" id="759273"/>
    <lineage>
        <taxon>Eukaryota</taxon>
        <taxon>Fungi</taxon>
        <taxon>Dikarya</taxon>
        <taxon>Ascomycota</taxon>
        <taxon>Pezizomycotina</taxon>
        <taxon>Sordariomycetes</taxon>
        <taxon>Hypocreomycetidae</taxon>
        <taxon>Glomerellales</taxon>
        <taxon>Glomerellaceae</taxon>
        <taxon>Colletotrichum</taxon>
        <taxon>Colletotrichum destructivum species complex</taxon>
    </lineage>
</organism>
<comment type="cofactor">
    <cofactor evidence="1">
        <name>Cu(2+)</name>
        <dbReference type="ChEBI" id="CHEBI:29036"/>
    </cofactor>
</comment>
<name>A0A1B7Y4D4_COLHI</name>
<dbReference type="InterPro" id="IPR049892">
    <property type="entry name" value="AA9"/>
</dbReference>
<keyword evidence="7" id="KW-0560">Oxidoreductase</keyword>
<dbReference type="PANTHER" id="PTHR33353">
    <property type="entry name" value="PUTATIVE (AFU_ORTHOLOGUE AFUA_1G12560)-RELATED"/>
    <property type="match status" value="1"/>
</dbReference>
<keyword evidence="11" id="KW-0119">Carbohydrate metabolism</keyword>
<keyword evidence="12" id="KW-0624">Polysaccharide degradation</keyword>
<feature type="compositionally biased region" description="Low complexity" evidence="16">
    <location>
        <begin position="262"/>
        <end position="288"/>
    </location>
</feature>
<keyword evidence="4" id="KW-0479">Metal-binding</keyword>
<keyword evidence="3" id="KW-0964">Secreted</keyword>
<comment type="catalytic activity">
    <reaction evidence="14">
        <text>[(1-&gt;4)-beta-D-glucosyl]n+m + reduced acceptor + O2 = 4-dehydro-beta-D-glucosyl-[(1-&gt;4)-beta-D-glucosyl]n-1 + [(1-&gt;4)-beta-D-glucosyl]m + acceptor + H2O.</text>
        <dbReference type="EC" id="1.14.99.56"/>
    </reaction>
</comment>
<feature type="domain" description="Auxiliary Activity family 9 catalytic" evidence="18">
    <location>
        <begin position="21"/>
        <end position="217"/>
    </location>
</feature>
<dbReference type="AlphaFoldDB" id="A0A1B7Y4D4"/>
<evidence type="ECO:0000256" key="17">
    <source>
        <dbReference type="SAM" id="SignalP"/>
    </source>
</evidence>
<dbReference type="InterPro" id="IPR005103">
    <property type="entry name" value="AA9_LPMO"/>
</dbReference>
<evidence type="ECO:0000256" key="16">
    <source>
        <dbReference type="SAM" id="MobiDB-lite"/>
    </source>
</evidence>
<dbReference type="GO" id="GO:0004497">
    <property type="term" value="F:monooxygenase activity"/>
    <property type="evidence" value="ECO:0007669"/>
    <property type="project" value="UniProtKB-KW"/>
</dbReference>
<evidence type="ECO:0000313" key="19">
    <source>
        <dbReference type="EMBL" id="OBR06901.1"/>
    </source>
</evidence>
<evidence type="ECO:0000313" key="20">
    <source>
        <dbReference type="Proteomes" id="UP000092177"/>
    </source>
</evidence>
<dbReference type="RefSeq" id="XP_018155419.1">
    <property type="nucleotide sequence ID" value="XM_018303396.1"/>
</dbReference>